<protein>
    <submittedName>
        <fullName evidence="1">Uncharacterized protein</fullName>
    </submittedName>
</protein>
<dbReference type="AlphaFoldDB" id="A0A016SB22"/>
<dbReference type="EMBL" id="JARK01001596">
    <property type="protein sequence ID" value="EYB87581.1"/>
    <property type="molecule type" value="Genomic_DNA"/>
</dbReference>
<keyword evidence="2" id="KW-1185">Reference proteome</keyword>
<accession>A0A016SB22</accession>
<gene>
    <name evidence="1" type="primary">Acey_s0260.g525</name>
    <name evidence="1" type="ORF">Y032_0260g525</name>
</gene>
<proteinExistence type="predicted"/>
<comment type="caution">
    <text evidence="1">The sequence shown here is derived from an EMBL/GenBank/DDBJ whole genome shotgun (WGS) entry which is preliminary data.</text>
</comment>
<name>A0A016SB22_9BILA</name>
<organism evidence="1 2">
    <name type="scientific">Ancylostoma ceylanicum</name>
    <dbReference type="NCBI Taxonomy" id="53326"/>
    <lineage>
        <taxon>Eukaryota</taxon>
        <taxon>Metazoa</taxon>
        <taxon>Ecdysozoa</taxon>
        <taxon>Nematoda</taxon>
        <taxon>Chromadorea</taxon>
        <taxon>Rhabditida</taxon>
        <taxon>Rhabditina</taxon>
        <taxon>Rhabditomorpha</taxon>
        <taxon>Strongyloidea</taxon>
        <taxon>Ancylostomatidae</taxon>
        <taxon>Ancylostomatinae</taxon>
        <taxon>Ancylostoma</taxon>
    </lineage>
</organism>
<dbReference type="Proteomes" id="UP000024635">
    <property type="component" value="Unassembled WGS sequence"/>
</dbReference>
<sequence length="85" mass="9466">MIYWARPLVACQANSVNRHCGLQNGHARLCVRGSIFTDRPLFSVFKLPLRLSGSLSHGERLTSKVRISVGAAFNCEENMWTTQCG</sequence>
<evidence type="ECO:0000313" key="2">
    <source>
        <dbReference type="Proteomes" id="UP000024635"/>
    </source>
</evidence>
<reference evidence="2" key="1">
    <citation type="journal article" date="2015" name="Nat. Genet.">
        <title>The genome and transcriptome of the zoonotic hookworm Ancylostoma ceylanicum identify infection-specific gene families.</title>
        <authorList>
            <person name="Schwarz E.M."/>
            <person name="Hu Y."/>
            <person name="Antoshechkin I."/>
            <person name="Miller M.M."/>
            <person name="Sternberg P.W."/>
            <person name="Aroian R.V."/>
        </authorList>
    </citation>
    <scope>NUCLEOTIDE SEQUENCE</scope>
    <source>
        <strain evidence="2">HY135</strain>
    </source>
</reference>
<evidence type="ECO:0000313" key="1">
    <source>
        <dbReference type="EMBL" id="EYB87581.1"/>
    </source>
</evidence>